<evidence type="ECO:0000256" key="1">
    <source>
        <dbReference type="ARBA" id="ARBA00023012"/>
    </source>
</evidence>
<dbReference type="InterPro" id="IPR036641">
    <property type="entry name" value="HPT_dom_sf"/>
</dbReference>
<sequence>MEVGDVMLVNKERLAALRGEIGEDGFEELLQLFLRESEEVVARLSAQKEGRLSDADMHFLKGSALTLGFDDLADLCRRSEAGAAVAPGDLQQLWLRSRDALAVA</sequence>
<gene>
    <name evidence="3" type="ORF">GU920_07260</name>
</gene>
<organism evidence="3 4">
    <name type="scientific">Paragemmobacter ruber</name>
    <dbReference type="NCBI Taxonomy" id="1985673"/>
    <lineage>
        <taxon>Bacteria</taxon>
        <taxon>Pseudomonadati</taxon>
        <taxon>Pseudomonadota</taxon>
        <taxon>Alphaproteobacteria</taxon>
        <taxon>Rhodobacterales</taxon>
        <taxon>Paracoccaceae</taxon>
        <taxon>Paragemmobacter</taxon>
    </lineage>
</organism>
<keyword evidence="4" id="KW-1185">Reference proteome</keyword>
<dbReference type="Proteomes" id="UP001517376">
    <property type="component" value="Unassembled WGS sequence"/>
</dbReference>
<feature type="domain" description="HPt" evidence="2">
    <location>
        <begin position="28"/>
        <end position="94"/>
    </location>
</feature>
<dbReference type="SUPFAM" id="SSF47226">
    <property type="entry name" value="Histidine-containing phosphotransfer domain, HPT domain"/>
    <property type="match status" value="1"/>
</dbReference>
<dbReference type="EMBL" id="JAAATW010000001">
    <property type="protein sequence ID" value="NBE07328.1"/>
    <property type="molecule type" value="Genomic_DNA"/>
</dbReference>
<keyword evidence="1" id="KW-0902">Two-component regulatory system</keyword>
<name>A0ABW9Y4A7_9RHOB</name>
<dbReference type="RefSeq" id="WP_161766251.1">
    <property type="nucleotide sequence ID" value="NZ_JAAATW010000001.1"/>
</dbReference>
<evidence type="ECO:0000313" key="3">
    <source>
        <dbReference type="EMBL" id="NBE07328.1"/>
    </source>
</evidence>
<dbReference type="InterPro" id="IPR008207">
    <property type="entry name" value="Sig_transdc_His_kin_Hpt_dom"/>
</dbReference>
<proteinExistence type="predicted"/>
<dbReference type="Gene3D" id="1.20.120.160">
    <property type="entry name" value="HPT domain"/>
    <property type="match status" value="1"/>
</dbReference>
<dbReference type="Pfam" id="PF01627">
    <property type="entry name" value="Hpt"/>
    <property type="match status" value="1"/>
</dbReference>
<protein>
    <submittedName>
        <fullName evidence="3">Hpt domain-containing protein</fullName>
    </submittedName>
</protein>
<comment type="caution">
    <text evidence="3">The sequence shown here is derived from an EMBL/GenBank/DDBJ whole genome shotgun (WGS) entry which is preliminary data.</text>
</comment>
<evidence type="ECO:0000313" key="4">
    <source>
        <dbReference type="Proteomes" id="UP001517376"/>
    </source>
</evidence>
<evidence type="ECO:0000259" key="2">
    <source>
        <dbReference type="Pfam" id="PF01627"/>
    </source>
</evidence>
<accession>A0ABW9Y4A7</accession>
<reference evidence="4" key="1">
    <citation type="submission" date="2020-01" db="EMBL/GenBank/DDBJ databases">
        <title>Sphingomonas sp. strain CSW-10.</title>
        <authorList>
            <person name="Chen W.-M."/>
        </authorList>
    </citation>
    <scope>NUCLEOTIDE SEQUENCE [LARGE SCALE GENOMIC DNA]</scope>
    <source>
        <strain evidence="4">CCP-1</strain>
    </source>
</reference>